<dbReference type="NCBIfam" id="TIGR01484">
    <property type="entry name" value="HAD-SF-IIB"/>
    <property type="match status" value="1"/>
</dbReference>
<sequence length="269" mass="30008">MDYKLIAIDMDGTLLNDQKEIPEENRTMIEMLADKGISFILASGRPYQSLAPYTKELEVYLPLISANGSMVKCSLTERTYHKCNLPLDKAQEIIDYGLKNDYGVSVYYDGEILTSSSEMAEGHLELEGIKPKVVKDLKVSKAPIKIIYYGAEEKIDDVYAFLGEEYQNKLYITRSDEEYLEVMNLEVSKGQALKYMMKKMNVKAEEVIAIGNNFNDVAMFEVAGVAVAMGNSPQGVKDKADFITKSNQDNGVAHALRKIVIEGGAELDV</sequence>
<dbReference type="Proteomes" id="UP000774000">
    <property type="component" value="Unassembled WGS sequence"/>
</dbReference>
<dbReference type="SUPFAM" id="SSF56784">
    <property type="entry name" value="HAD-like"/>
    <property type="match status" value="1"/>
</dbReference>
<dbReference type="NCBIfam" id="TIGR00099">
    <property type="entry name" value="Cof-subfamily"/>
    <property type="match status" value="1"/>
</dbReference>
<dbReference type="PANTHER" id="PTHR10000:SF8">
    <property type="entry name" value="HAD SUPERFAMILY HYDROLASE-LIKE, TYPE 3"/>
    <property type="match status" value="1"/>
</dbReference>
<dbReference type="AlphaFoldDB" id="A0A938XRV9"/>
<dbReference type="InterPro" id="IPR000150">
    <property type="entry name" value="Cof"/>
</dbReference>
<dbReference type="CDD" id="cd07516">
    <property type="entry name" value="HAD_Pase"/>
    <property type="match status" value="1"/>
</dbReference>
<protein>
    <submittedName>
        <fullName evidence="1">Cof subfamily protein (Haloacid dehalogenase superfamily)</fullName>
    </submittedName>
</protein>
<name>A0A938XRV9_9FIRM</name>
<dbReference type="Gene3D" id="3.30.1240.10">
    <property type="match status" value="1"/>
</dbReference>
<dbReference type="RefSeq" id="WP_204701047.1">
    <property type="nucleotide sequence ID" value="NZ_JAFBDQ010000004.1"/>
</dbReference>
<comment type="caution">
    <text evidence="1">The sequence shown here is derived from an EMBL/GenBank/DDBJ whole genome shotgun (WGS) entry which is preliminary data.</text>
</comment>
<dbReference type="Gene3D" id="3.40.50.1000">
    <property type="entry name" value="HAD superfamily/HAD-like"/>
    <property type="match status" value="1"/>
</dbReference>
<dbReference type="InterPro" id="IPR023214">
    <property type="entry name" value="HAD_sf"/>
</dbReference>
<accession>A0A938XRV9</accession>
<dbReference type="GO" id="GO:0000287">
    <property type="term" value="F:magnesium ion binding"/>
    <property type="evidence" value="ECO:0007669"/>
    <property type="project" value="TreeGrafter"/>
</dbReference>
<dbReference type="PANTHER" id="PTHR10000">
    <property type="entry name" value="PHOSPHOSERINE PHOSPHATASE"/>
    <property type="match status" value="1"/>
</dbReference>
<evidence type="ECO:0000313" key="2">
    <source>
        <dbReference type="Proteomes" id="UP000774000"/>
    </source>
</evidence>
<dbReference type="GO" id="GO:0016791">
    <property type="term" value="F:phosphatase activity"/>
    <property type="evidence" value="ECO:0007669"/>
    <property type="project" value="TreeGrafter"/>
</dbReference>
<organism evidence="1 2">
    <name type="scientific">Halanaerobacter jeridensis</name>
    <dbReference type="NCBI Taxonomy" id="706427"/>
    <lineage>
        <taxon>Bacteria</taxon>
        <taxon>Bacillati</taxon>
        <taxon>Bacillota</taxon>
        <taxon>Clostridia</taxon>
        <taxon>Halanaerobiales</taxon>
        <taxon>Halobacteroidaceae</taxon>
        <taxon>Halanaerobacter</taxon>
    </lineage>
</organism>
<dbReference type="InterPro" id="IPR036412">
    <property type="entry name" value="HAD-like_sf"/>
</dbReference>
<dbReference type="Pfam" id="PF08282">
    <property type="entry name" value="Hydrolase_3"/>
    <property type="match status" value="1"/>
</dbReference>
<evidence type="ECO:0000313" key="1">
    <source>
        <dbReference type="EMBL" id="MBM7556293.1"/>
    </source>
</evidence>
<reference evidence="1" key="1">
    <citation type="submission" date="2021-01" db="EMBL/GenBank/DDBJ databases">
        <title>Genomic Encyclopedia of Type Strains, Phase IV (KMG-IV): sequencing the most valuable type-strain genomes for metagenomic binning, comparative biology and taxonomic classification.</title>
        <authorList>
            <person name="Goeker M."/>
        </authorList>
    </citation>
    <scope>NUCLEOTIDE SEQUENCE</scope>
    <source>
        <strain evidence="1">DSM 23230</strain>
    </source>
</reference>
<dbReference type="SFLD" id="SFLDS00003">
    <property type="entry name" value="Haloacid_Dehalogenase"/>
    <property type="match status" value="1"/>
</dbReference>
<dbReference type="SFLD" id="SFLDG01140">
    <property type="entry name" value="C2.B:_Phosphomannomutase_and_P"/>
    <property type="match status" value="1"/>
</dbReference>
<dbReference type="EMBL" id="JAFBDQ010000004">
    <property type="protein sequence ID" value="MBM7556293.1"/>
    <property type="molecule type" value="Genomic_DNA"/>
</dbReference>
<proteinExistence type="predicted"/>
<dbReference type="PROSITE" id="PS01228">
    <property type="entry name" value="COF_1"/>
    <property type="match status" value="1"/>
</dbReference>
<dbReference type="InterPro" id="IPR006379">
    <property type="entry name" value="HAD-SF_hydro_IIB"/>
</dbReference>
<gene>
    <name evidence="1" type="ORF">JOC47_001129</name>
</gene>
<dbReference type="GO" id="GO:0005829">
    <property type="term" value="C:cytosol"/>
    <property type="evidence" value="ECO:0007669"/>
    <property type="project" value="TreeGrafter"/>
</dbReference>
<keyword evidence="2" id="KW-1185">Reference proteome</keyword>